<dbReference type="InterPro" id="IPR001461">
    <property type="entry name" value="Aspartic_peptidase_A1"/>
</dbReference>
<feature type="domain" description="Peptidase A1" evidence="9">
    <location>
        <begin position="78"/>
        <end position="471"/>
    </location>
</feature>
<feature type="region of interest" description="Disordered" evidence="7">
    <location>
        <begin position="301"/>
        <end position="330"/>
    </location>
</feature>
<keyword evidence="3" id="KW-0732">Signal</keyword>
<feature type="compositionally biased region" description="Polar residues" evidence="7">
    <location>
        <begin position="626"/>
        <end position="635"/>
    </location>
</feature>
<dbReference type="SUPFAM" id="SSF50630">
    <property type="entry name" value="Acid proteases"/>
    <property type="match status" value="2"/>
</dbReference>
<dbReference type="InterPro" id="IPR033121">
    <property type="entry name" value="PEPTIDASE_A1"/>
</dbReference>
<dbReference type="STRING" id="946362.F2U0F6"/>
<dbReference type="Pfam" id="PF14541">
    <property type="entry name" value="TAXi_C"/>
    <property type="match status" value="1"/>
</dbReference>
<evidence type="ECO:0000256" key="5">
    <source>
        <dbReference type="ARBA" id="ARBA00022801"/>
    </source>
</evidence>
<feature type="transmembrane region" description="Helical" evidence="8">
    <location>
        <begin position="841"/>
        <end position="867"/>
    </location>
</feature>
<dbReference type="RefSeq" id="XP_004997445.1">
    <property type="nucleotide sequence ID" value="XM_004997388.1"/>
</dbReference>
<feature type="compositionally biased region" description="Low complexity" evidence="7">
    <location>
        <begin position="184"/>
        <end position="203"/>
    </location>
</feature>
<feature type="region of interest" description="Disordered" evidence="7">
    <location>
        <begin position="521"/>
        <end position="569"/>
    </location>
</feature>
<feature type="region of interest" description="Disordered" evidence="7">
    <location>
        <begin position="613"/>
        <end position="686"/>
    </location>
</feature>
<dbReference type="EMBL" id="GL832958">
    <property type="protein sequence ID" value="EGD80884.1"/>
    <property type="molecule type" value="Genomic_DNA"/>
</dbReference>
<dbReference type="OrthoDB" id="2747330at2759"/>
<dbReference type="KEGG" id="sre:PTSG_11738"/>
<organism evidence="11">
    <name type="scientific">Salpingoeca rosetta (strain ATCC 50818 / BSB-021)</name>
    <dbReference type="NCBI Taxonomy" id="946362"/>
    <lineage>
        <taxon>Eukaryota</taxon>
        <taxon>Choanoflagellata</taxon>
        <taxon>Craspedida</taxon>
        <taxon>Salpingoecidae</taxon>
        <taxon>Salpingoeca</taxon>
    </lineage>
</organism>
<protein>
    <recommendedName>
        <fullName evidence="9">Peptidase A1 domain-containing protein</fullName>
    </recommendedName>
</protein>
<dbReference type="GO" id="GO:0006508">
    <property type="term" value="P:proteolysis"/>
    <property type="evidence" value="ECO:0007669"/>
    <property type="project" value="UniProtKB-KW"/>
</dbReference>
<feature type="compositionally biased region" description="Low complexity" evidence="7">
    <location>
        <begin position="636"/>
        <end position="649"/>
    </location>
</feature>
<dbReference type="GeneID" id="16078042"/>
<dbReference type="Pfam" id="PF00026">
    <property type="entry name" value="Asp"/>
    <property type="match status" value="1"/>
</dbReference>
<evidence type="ECO:0000313" key="10">
    <source>
        <dbReference type="EMBL" id="EGD80884.1"/>
    </source>
</evidence>
<feature type="compositionally biased region" description="Polar residues" evidence="7">
    <location>
        <begin position="216"/>
        <end position="232"/>
    </location>
</feature>
<dbReference type="AlphaFoldDB" id="F2U0F6"/>
<reference evidence="10" key="1">
    <citation type="submission" date="2009-08" db="EMBL/GenBank/DDBJ databases">
        <title>Annotation of Salpingoeca rosetta.</title>
        <authorList>
            <consortium name="The Broad Institute Genome Sequencing Platform"/>
            <person name="Russ C."/>
            <person name="Cuomo C."/>
            <person name="Burger G."/>
            <person name="Gray M.W."/>
            <person name="Holland P.W.H."/>
            <person name="King N."/>
            <person name="Lang F.B.F."/>
            <person name="Roger A.J."/>
            <person name="Ruiz-Trillo I."/>
            <person name="Young S.K."/>
            <person name="Zeng Q."/>
            <person name="Gargeya S."/>
            <person name="Alvarado L."/>
            <person name="Berlin A."/>
            <person name="Chapman S.B."/>
            <person name="Chen Z."/>
            <person name="Freedman E."/>
            <person name="Gellesch M."/>
            <person name="Goldberg J."/>
            <person name="Griggs A."/>
            <person name="Gujja S."/>
            <person name="Heilman E."/>
            <person name="Heiman D."/>
            <person name="Howarth C."/>
            <person name="Mehta T."/>
            <person name="Neiman D."/>
            <person name="Pearson M."/>
            <person name="Roberts A."/>
            <person name="Saif S."/>
            <person name="Shea T."/>
            <person name="Shenoy N."/>
            <person name="Sisk P."/>
            <person name="Stolte C."/>
            <person name="Sykes S."/>
            <person name="White J."/>
            <person name="Yandava C."/>
            <person name="Haas B."/>
            <person name="Nusbaum C."/>
            <person name="Birren B."/>
        </authorList>
    </citation>
    <scope>NUCLEOTIDE SEQUENCE [LARGE SCALE GENOMIC DNA]</scope>
    <source>
        <strain evidence="10">ATCC 50818</strain>
    </source>
</reference>
<name>F2U0F6_SALR5</name>
<accession>F2U0F6</accession>
<dbReference type="PANTHER" id="PTHR47965">
    <property type="entry name" value="ASPARTYL PROTEASE-RELATED"/>
    <property type="match status" value="1"/>
</dbReference>
<keyword evidence="4" id="KW-0064">Aspartyl protease</keyword>
<dbReference type="PROSITE" id="PS51767">
    <property type="entry name" value="PEPTIDASE_A1"/>
    <property type="match status" value="1"/>
</dbReference>
<dbReference type="GO" id="GO:0004190">
    <property type="term" value="F:aspartic-type endopeptidase activity"/>
    <property type="evidence" value="ECO:0007669"/>
    <property type="project" value="UniProtKB-KW"/>
</dbReference>
<gene>
    <name evidence="10" type="ORF">PTSG_11738</name>
</gene>
<feature type="compositionally biased region" description="Low complexity" evidence="7">
    <location>
        <begin position="657"/>
        <end position="668"/>
    </location>
</feature>
<feature type="region of interest" description="Disordered" evidence="7">
    <location>
        <begin position="184"/>
        <end position="232"/>
    </location>
</feature>
<evidence type="ECO:0000259" key="9">
    <source>
        <dbReference type="PROSITE" id="PS51767"/>
    </source>
</evidence>
<dbReference type="PANTHER" id="PTHR47965:SF12">
    <property type="entry name" value="ASPARTIC PROTEINASE 3-RELATED"/>
    <property type="match status" value="1"/>
</dbReference>
<keyword evidence="6" id="KW-0865">Zymogen</keyword>
<evidence type="ECO:0000256" key="2">
    <source>
        <dbReference type="ARBA" id="ARBA00022670"/>
    </source>
</evidence>
<keyword evidence="8" id="KW-0812">Transmembrane</keyword>
<feature type="compositionally biased region" description="Basic and acidic residues" evidence="7">
    <location>
        <begin position="204"/>
        <end position="215"/>
    </location>
</feature>
<dbReference type="InterPro" id="IPR021109">
    <property type="entry name" value="Peptidase_aspartic_dom_sf"/>
</dbReference>
<feature type="compositionally biased region" description="Basic residues" evidence="7">
    <location>
        <begin position="317"/>
        <end position="329"/>
    </location>
</feature>
<dbReference type="InParanoid" id="F2U0F6"/>
<keyword evidence="8" id="KW-1133">Transmembrane helix</keyword>
<evidence type="ECO:0000256" key="1">
    <source>
        <dbReference type="ARBA" id="ARBA00007447"/>
    </source>
</evidence>
<dbReference type="Proteomes" id="UP000007799">
    <property type="component" value="Unassembled WGS sequence"/>
</dbReference>
<dbReference type="PRINTS" id="PR00792">
    <property type="entry name" value="PEPSIN"/>
</dbReference>
<evidence type="ECO:0000256" key="3">
    <source>
        <dbReference type="ARBA" id="ARBA00022729"/>
    </source>
</evidence>
<evidence type="ECO:0000256" key="8">
    <source>
        <dbReference type="SAM" id="Phobius"/>
    </source>
</evidence>
<keyword evidence="5" id="KW-0378">Hydrolase</keyword>
<comment type="similarity">
    <text evidence="1">Belongs to the peptidase A1 family.</text>
</comment>
<sequence>MPASELQGSRCMPCSKSMERRLCQRCCHAAVRTLLLAVLCGLLYHRAVVAALHLELKALPWTQRMDRASGGDESFVAYVAEAYVGTPPQRKRLVVDTGSSALAMTPITGSSTLNVTTQRDSIRYDKGSWVGVVSEDVVQFGDTRLRARFTTITESADLFHDVGAHDGIWGLLYNPRRTSMHAFAQQDNDQSSPSPPQAQQQQQQHHEDTHNKASDKASNNSPTQQESTSSRTPDFALALCGAQGDLWLATEKAHHISRREWQRSGVDMHYMRLVADGIYLAARFSGVTILTPMGAHAHATGAQHSHAAADRASRYHSSSHRRASRHRVRSGGVETRPLEWDDNVDVFSANHATVAIFDTGTTFLLLPADLYKRVINGLRRHFDLHGLSIPSSVWNGYCASLDPTQWPPLAIHLKGYTITVSGHQYLNQQGRGIFCLGLGVSSSSHRVILGAAVLQGLVLHFDVEHNRVGIAHQKPVLPLSSPEYAAFDSAPIPSLLARHNTNNPVVNGPALTKAAGLPQHYPRQQQPKVGHPGHLTPQGRRHGRTQQHNAEGPVGHEHAKHHQSRQQQRMLERGFVTTSATATVTATATGLPGADNDALLPQPAEEMLRQLREHRSTPVPSWVQDPASTTAPTVLSTTPPGGSVPTTETRPSEHQSRNSSSSRSRNSSGSGGGNSNDDSIDGRGGSVIGRGRWHTCMSPSSDWRPQLPLGASVADVCALLREGGSHHADTDAVYGQLCVSSCSKCAAARRSWCQRPALEVWIGGRISVVAFGKHAEGADDIGLCWDLSLLRALGIGEADNVPLVFLPGHGWASLRLHCADTVLYHGQCSLPATLASPLCMLVTWLGLFLVLVVAYELLSAVHVWCVASPQTRNDHSGPMCVGLPLREQHTSDSGSADNSSRAVEADDDACKGAHASGRKALYDSEAVTFMCAV</sequence>
<evidence type="ECO:0000256" key="6">
    <source>
        <dbReference type="ARBA" id="ARBA00023145"/>
    </source>
</evidence>
<keyword evidence="11" id="KW-1185">Reference proteome</keyword>
<evidence type="ECO:0000256" key="7">
    <source>
        <dbReference type="SAM" id="MobiDB-lite"/>
    </source>
</evidence>
<dbReference type="Gene3D" id="2.40.70.10">
    <property type="entry name" value="Acid Proteases"/>
    <property type="match status" value="2"/>
</dbReference>
<evidence type="ECO:0000313" key="11">
    <source>
        <dbReference type="Proteomes" id="UP000007799"/>
    </source>
</evidence>
<dbReference type="InterPro" id="IPR032799">
    <property type="entry name" value="TAXi_C"/>
</dbReference>
<evidence type="ECO:0000256" key="4">
    <source>
        <dbReference type="ARBA" id="ARBA00022750"/>
    </source>
</evidence>
<keyword evidence="2" id="KW-0645">Protease</keyword>
<keyword evidence="8" id="KW-0472">Membrane</keyword>
<proteinExistence type="inferred from homology"/>